<evidence type="ECO:0000259" key="2">
    <source>
        <dbReference type="Pfam" id="PF26478"/>
    </source>
</evidence>
<proteinExistence type="predicted"/>
<dbReference type="AlphaFoldDB" id="A0A0P7HUR7"/>
<comment type="caution">
    <text evidence="3">The sequence shown here is derived from an EMBL/GenBank/DDBJ whole genome shotgun (WGS) entry which is preliminary data.</text>
</comment>
<dbReference type="OrthoDB" id="205411at2157"/>
<evidence type="ECO:0000256" key="1">
    <source>
        <dbReference type="SAM" id="Phobius"/>
    </source>
</evidence>
<feature type="transmembrane region" description="Helical" evidence="1">
    <location>
        <begin position="12"/>
        <end position="30"/>
    </location>
</feature>
<feature type="transmembrane region" description="Helical" evidence="1">
    <location>
        <begin position="50"/>
        <end position="71"/>
    </location>
</feature>
<reference evidence="4" key="1">
    <citation type="submission" date="2013-11" db="EMBL/GenBank/DDBJ databases">
        <authorList>
            <person name="Hoang H.T."/>
            <person name="Killian M.L."/>
            <person name="Madson D.M."/>
            <person name="Arruda P.H.E."/>
            <person name="Sun D."/>
            <person name="Schwartz K.J."/>
            <person name="Yoon K."/>
        </authorList>
    </citation>
    <scope>NUCLEOTIDE SEQUENCE [LARGE SCALE GENOMIC DNA]</scope>
    <source>
        <strain evidence="4">CDK2</strain>
    </source>
</reference>
<evidence type="ECO:0000313" key="4">
    <source>
        <dbReference type="Proteomes" id="UP000050535"/>
    </source>
</evidence>
<feature type="domain" description="DUF8151" evidence="2">
    <location>
        <begin position="1"/>
        <end position="78"/>
    </location>
</feature>
<protein>
    <recommendedName>
        <fullName evidence="2">DUF8151 domain-containing protein</fullName>
    </recommendedName>
</protein>
<dbReference type="Pfam" id="PF26478">
    <property type="entry name" value="DUF8151"/>
    <property type="match status" value="1"/>
</dbReference>
<keyword evidence="1" id="KW-0472">Membrane</keyword>
<keyword evidence="1" id="KW-0812">Transmembrane</keyword>
<dbReference type="Proteomes" id="UP000050535">
    <property type="component" value="Unassembled WGS sequence"/>
</dbReference>
<dbReference type="STRING" id="699431.SY89_01212"/>
<dbReference type="RefSeq" id="WP_054583444.1">
    <property type="nucleotide sequence ID" value="NZ_LGUC01000001.1"/>
</dbReference>
<keyword evidence="1" id="KW-1133">Transmembrane helix</keyword>
<dbReference type="EMBL" id="LGUC01000001">
    <property type="protein sequence ID" value="KPN30477.1"/>
    <property type="molecule type" value="Genomic_DNA"/>
</dbReference>
<accession>A0A0P7HUR7</accession>
<name>A0A0P7HUR7_9EURY</name>
<organism evidence="3 4">
    <name type="scientific">Halolamina pelagica</name>
    <dbReference type="NCBI Taxonomy" id="699431"/>
    <lineage>
        <taxon>Archaea</taxon>
        <taxon>Methanobacteriati</taxon>
        <taxon>Methanobacteriota</taxon>
        <taxon>Stenosarchaea group</taxon>
        <taxon>Halobacteria</taxon>
        <taxon>Halobacteriales</taxon>
        <taxon>Haloferacaceae</taxon>
    </lineage>
</organism>
<evidence type="ECO:0000313" key="3">
    <source>
        <dbReference type="EMBL" id="KPN30477.1"/>
    </source>
</evidence>
<dbReference type="InterPro" id="IPR058464">
    <property type="entry name" value="DUF8151"/>
</dbReference>
<keyword evidence="4" id="KW-1185">Reference proteome</keyword>
<sequence length="80" mass="8268">MASGVTEILIELATLLAYTLLSGLLTYAGILSERTAVELLAAGVTPLSVWFLVLGAIALYGGVVAVGRDVVGTRLLSLLH</sequence>
<gene>
    <name evidence="3" type="ORF">SY89_01212</name>
</gene>